<dbReference type="GO" id="GO:0098574">
    <property type="term" value="C:cytoplasmic side of lysosomal membrane"/>
    <property type="evidence" value="ECO:0007669"/>
    <property type="project" value="TreeGrafter"/>
</dbReference>
<dbReference type="OrthoDB" id="4713066at2759"/>
<proteinExistence type="inferred from homology"/>
<evidence type="ECO:0000313" key="12">
    <source>
        <dbReference type="RefSeq" id="XP_033770543.1"/>
    </source>
</evidence>
<organism evidence="11 12">
    <name type="scientific">Geotrypetes seraphini</name>
    <name type="common">Gaboon caecilian</name>
    <name type="synonym">Caecilia seraphini</name>
    <dbReference type="NCBI Taxonomy" id="260995"/>
    <lineage>
        <taxon>Eukaryota</taxon>
        <taxon>Metazoa</taxon>
        <taxon>Chordata</taxon>
        <taxon>Craniata</taxon>
        <taxon>Vertebrata</taxon>
        <taxon>Euteleostomi</taxon>
        <taxon>Amphibia</taxon>
        <taxon>Gymnophiona</taxon>
        <taxon>Geotrypetes</taxon>
    </lineage>
</organism>
<evidence type="ECO:0000256" key="4">
    <source>
        <dbReference type="ARBA" id="ARBA00005975"/>
    </source>
</evidence>
<evidence type="ECO:0000256" key="9">
    <source>
        <dbReference type="SAM" id="Phobius"/>
    </source>
</evidence>
<keyword evidence="6" id="KW-0862">Zinc</keyword>
<accession>A0A6P8P657</accession>
<dbReference type="PANTHER" id="PTHR23292">
    <property type="entry name" value="LIPOPOLYSACCHARIDE-INDUCED TUMOR NECROSIS FACTOR-ALPHA FACTOR"/>
    <property type="match status" value="1"/>
</dbReference>
<comment type="subcellular location">
    <subcellularLocation>
        <location evidence="1">Endosome membrane</location>
        <topology evidence="1">Peripheral membrane protein</topology>
        <orientation evidence="1">Cytoplasmic side</orientation>
    </subcellularLocation>
    <subcellularLocation>
        <location evidence="2">Late endosome membrane</location>
    </subcellularLocation>
    <subcellularLocation>
        <location evidence="3">Lysosome membrane</location>
        <topology evidence="3">Peripheral membrane protein</topology>
        <orientation evidence="3">Cytoplasmic side</orientation>
    </subcellularLocation>
</comment>
<evidence type="ECO:0000256" key="7">
    <source>
        <dbReference type="ARBA" id="ARBA00023136"/>
    </source>
</evidence>
<feature type="transmembrane region" description="Helical" evidence="9">
    <location>
        <begin position="112"/>
        <end position="135"/>
    </location>
</feature>
<evidence type="ECO:0000256" key="2">
    <source>
        <dbReference type="ARBA" id="ARBA00004414"/>
    </source>
</evidence>
<dbReference type="PANTHER" id="PTHR23292:SF47">
    <property type="entry name" value="LITAF DOMAIN-CONTAINING PROTEIN"/>
    <property type="match status" value="1"/>
</dbReference>
<dbReference type="InParanoid" id="A0A6P8P657"/>
<dbReference type="GO" id="GO:0008270">
    <property type="term" value="F:zinc ion binding"/>
    <property type="evidence" value="ECO:0007669"/>
    <property type="project" value="TreeGrafter"/>
</dbReference>
<dbReference type="InterPro" id="IPR006629">
    <property type="entry name" value="LITAF"/>
</dbReference>
<dbReference type="GO" id="GO:0098560">
    <property type="term" value="C:cytoplasmic side of late endosome membrane"/>
    <property type="evidence" value="ECO:0007669"/>
    <property type="project" value="TreeGrafter"/>
</dbReference>
<sequence>MNEPNVAQPSSKAPINSVYPLPQQAPPLSNVNQTEPYATPGSQLQPGVAGAVYPPPPPYVISGTQPQPGTVVVTSVSSAAIVRNSCLSTPACVLCPSCHNQVITRITHSAGLLAWAICCGLVLFGCGLGCCLIPFCVDSCLDVNHFCPHCNHLIHKYKQL</sequence>
<dbReference type="InterPro" id="IPR037519">
    <property type="entry name" value="LITAF_fam"/>
</dbReference>
<evidence type="ECO:0000259" key="10">
    <source>
        <dbReference type="PROSITE" id="PS51837"/>
    </source>
</evidence>
<dbReference type="KEGG" id="gsh:117345669"/>
<evidence type="ECO:0000256" key="1">
    <source>
        <dbReference type="ARBA" id="ARBA00004125"/>
    </source>
</evidence>
<keyword evidence="9" id="KW-0812">Transmembrane</keyword>
<dbReference type="GeneID" id="117345669"/>
<dbReference type="AlphaFoldDB" id="A0A6P8P657"/>
<reference evidence="12" key="1">
    <citation type="submission" date="2025-08" db="UniProtKB">
        <authorList>
            <consortium name="RefSeq"/>
        </authorList>
    </citation>
    <scope>IDENTIFICATION</scope>
</reference>
<dbReference type="SMART" id="SM00714">
    <property type="entry name" value="LITAF"/>
    <property type="match status" value="1"/>
</dbReference>
<keyword evidence="9" id="KW-1133">Transmembrane helix</keyword>
<keyword evidence="11" id="KW-1185">Reference proteome</keyword>
<dbReference type="PROSITE" id="PS51837">
    <property type="entry name" value="LITAF"/>
    <property type="match status" value="1"/>
</dbReference>
<evidence type="ECO:0000313" key="11">
    <source>
        <dbReference type="Proteomes" id="UP000515159"/>
    </source>
</evidence>
<gene>
    <name evidence="12" type="primary">LOC117345669</name>
</gene>
<feature type="compositionally biased region" description="Polar residues" evidence="8">
    <location>
        <begin position="1"/>
        <end position="14"/>
    </location>
</feature>
<comment type="similarity">
    <text evidence="4">Belongs to the CDIP1/LITAF family.</text>
</comment>
<evidence type="ECO:0000256" key="5">
    <source>
        <dbReference type="ARBA" id="ARBA00022723"/>
    </source>
</evidence>
<feature type="region of interest" description="Disordered" evidence="8">
    <location>
        <begin position="1"/>
        <end position="41"/>
    </location>
</feature>
<dbReference type="GO" id="GO:0005634">
    <property type="term" value="C:nucleus"/>
    <property type="evidence" value="ECO:0007669"/>
    <property type="project" value="TreeGrafter"/>
</dbReference>
<evidence type="ECO:0000256" key="6">
    <source>
        <dbReference type="ARBA" id="ARBA00022833"/>
    </source>
</evidence>
<dbReference type="Proteomes" id="UP000515159">
    <property type="component" value="Chromosome 11"/>
</dbReference>
<protein>
    <submittedName>
        <fullName evidence="12">Lipopolysaccharide-induced tumor necrosis factor-alpha factor homolog</fullName>
    </submittedName>
</protein>
<keyword evidence="5" id="KW-0479">Metal-binding</keyword>
<keyword evidence="7 9" id="KW-0472">Membrane</keyword>
<feature type="domain" description="LITAF" evidence="10">
    <location>
        <begin position="73"/>
        <end position="159"/>
    </location>
</feature>
<name>A0A6P8P657_GEOSA</name>
<feature type="compositionally biased region" description="Polar residues" evidence="8">
    <location>
        <begin position="26"/>
        <end position="41"/>
    </location>
</feature>
<dbReference type="Pfam" id="PF10601">
    <property type="entry name" value="zf-LITAF-like"/>
    <property type="match status" value="1"/>
</dbReference>
<evidence type="ECO:0000256" key="8">
    <source>
        <dbReference type="SAM" id="MobiDB-lite"/>
    </source>
</evidence>
<evidence type="ECO:0000256" key="3">
    <source>
        <dbReference type="ARBA" id="ARBA00004630"/>
    </source>
</evidence>
<dbReference type="RefSeq" id="XP_033770543.1">
    <property type="nucleotide sequence ID" value="XM_033914652.1"/>
</dbReference>